<dbReference type="InterPro" id="IPR055414">
    <property type="entry name" value="LRR_R13L4/SHOC2-like"/>
</dbReference>
<dbReference type="SUPFAM" id="SSF52047">
    <property type="entry name" value="RNI-like"/>
    <property type="match status" value="1"/>
</dbReference>
<name>A0A068VFZ6_COFCA</name>
<accession>A0A068VFZ6</accession>
<dbReference type="Pfam" id="PF23598">
    <property type="entry name" value="LRR_14"/>
    <property type="match status" value="1"/>
</dbReference>
<feature type="compositionally biased region" description="Polar residues" evidence="4">
    <location>
        <begin position="387"/>
        <end position="396"/>
    </location>
</feature>
<dbReference type="PANTHER" id="PTHR23155:SF1076">
    <property type="entry name" value="LEUCINE-RICH REPEAT (LRR) FAMILY PROTEIN-RELATED"/>
    <property type="match status" value="1"/>
</dbReference>
<evidence type="ECO:0000256" key="1">
    <source>
        <dbReference type="ARBA" id="ARBA00022737"/>
    </source>
</evidence>
<dbReference type="InterPro" id="IPR058922">
    <property type="entry name" value="WHD_DRP"/>
</dbReference>
<feature type="domain" description="Disease resistance protein winged helix" evidence="5">
    <location>
        <begin position="443"/>
        <end position="511"/>
    </location>
</feature>
<dbReference type="OMA" id="QIDIRQM"/>
<dbReference type="STRING" id="49390.A0A068VFZ6"/>
<feature type="compositionally biased region" description="Low complexity" evidence="4">
    <location>
        <begin position="97"/>
        <end position="116"/>
    </location>
</feature>
<feature type="compositionally biased region" description="Polar residues" evidence="4">
    <location>
        <begin position="34"/>
        <end position="50"/>
    </location>
</feature>
<organism evidence="7 8">
    <name type="scientific">Coffea canephora</name>
    <name type="common">Robusta coffee</name>
    <dbReference type="NCBI Taxonomy" id="49390"/>
    <lineage>
        <taxon>Eukaryota</taxon>
        <taxon>Viridiplantae</taxon>
        <taxon>Streptophyta</taxon>
        <taxon>Embryophyta</taxon>
        <taxon>Tracheophyta</taxon>
        <taxon>Spermatophyta</taxon>
        <taxon>Magnoliopsida</taxon>
        <taxon>eudicotyledons</taxon>
        <taxon>Gunneridae</taxon>
        <taxon>Pentapetalae</taxon>
        <taxon>asterids</taxon>
        <taxon>lamiids</taxon>
        <taxon>Gentianales</taxon>
        <taxon>Rubiaceae</taxon>
        <taxon>Ixoroideae</taxon>
        <taxon>Gardenieae complex</taxon>
        <taxon>Bertiereae - Coffeeae clade</taxon>
        <taxon>Coffeeae</taxon>
        <taxon>Coffea</taxon>
    </lineage>
</organism>
<protein>
    <submittedName>
        <fullName evidence="7">DH200=94 genomic scaffold, scaffold_630</fullName>
    </submittedName>
</protein>
<dbReference type="InterPro" id="IPR032675">
    <property type="entry name" value="LRR_dom_sf"/>
</dbReference>
<feature type="compositionally biased region" description="Basic and acidic residues" evidence="4">
    <location>
        <begin position="375"/>
        <end position="386"/>
    </location>
</feature>
<dbReference type="Gramene" id="CDP19715">
    <property type="protein sequence ID" value="CDP19715"/>
    <property type="gene ID" value="GSCOC_T00007740001"/>
</dbReference>
<feature type="domain" description="Disease resistance R13L4/SHOC-2-like LRR" evidence="6">
    <location>
        <begin position="611"/>
        <end position="820"/>
    </location>
</feature>
<dbReference type="Gene3D" id="3.80.10.10">
    <property type="entry name" value="Ribonuclease Inhibitor"/>
    <property type="match status" value="2"/>
</dbReference>
<keyword evidence="3" id="KW-0067">ATP-binding</keyword>
<dbReference type="PhylomeDB" id="A0A068VFZ6"/>
<feature type="compositionally biased region" description="Basic residues" evidence="4">
    <location>
        <begin position="279"/>
        <end position="291"/>
    </location>
</feature>
<proteinExistence type="predicted"/>
<keyword evidence="8" id="KW-1185">Reference proteome</keyword>
<evidence type="ECO:0000313" key="8">
    <source>
        <dbReference type="Proteomes" id="UP000295252"/>
    </source>
</evidence>
<feature type="region of interest" description="Disordered" evidence="4">
    <location>
        <begin position="371"/>
        <end position="398"/>
    </location>
</feature>
<dbReference type="Pfam" id="PF23559">
    <property type="entry name" value="WHD_DRP"/>
    <property type="match status" value="1"/>
</dbReference>
<dbReference type="InterPro" id="IPR044974">
    <property type="entry name" value="Disease_R_plants"/>
</dbReference>
<evidence type="ECO:0000256" key="2">
    <source>
        <dbReference type="ARBA" id="ARBA00022741"/>
    </source>
</evidence>
<dbReference type="AlphaFoldDB" id="A0A068VFZ6"/>
<dbReference type="Proteomes" id="UP000295252">
    <property type="component" value="Unassembled WGS sequence"/>
</dbReference>
<evidence type="ECO:0000313" key="7">
    <source>
        <dbReference type="EMBL" id="CDP19715.1"/>
    </source>
</evidence>
<feature type="compositionally biased region" description="Polar residues" evidence="4">
    <location>
        <begin position="13"/>
        <end position="24"/>
    </location>
</feature>
<feature type="compositionally biased region" description="Polar residues" evidence="4">
    <location>
        <begin position="167"/>
        <end position="184"/>
    </location>
</feature>
<evidence type="ECO:0000259" key="6">
    <source>
        <dbReference type="Pfam" id="PF23598"/>
    </source>
</evidence>
<dbReference type="GO" id="GO:0098542">
    <property type="term" value="P:defense response to other organism"/>
    <property type="evidence" value="ECO:0007669"/>
    <property type="project" value="TreeGrafter"/>
</dbReference>
<evidence type="ECO:0000256" key="3">
    <source>
        <dbReference type="ARBA" id="ARBA00022840"/>
    </source>
</evidence>
<sequence>MIGYCTSSFFTNNQQIMSSASEIPQDQAEEENVSKPQNQETLPTTTPDITQQEAAQVAAAESANPLTPVNDTAKAANAGGQLKVSSSSEIAAEENATDTAQAATAQSQQKMSSSPEIPEEEAIANSPNPPESTSSNQNQEKPSNVQEISPGAGVAASTGHPKLDCSAQPTETQSQETGFSSVPENTPEEAEAKDADATTPPKLDNTPAQSTTGEITHDLKKTDENEAPKKDLTTKGSTSPPVTETPKQDSTNASPKPDSFPTGVRSKKDSICLPFLGFHKSKEKKPQSKKKPVQDSTATTSSGKDELRKLIDADIKYIEKEIIKLDEYKDQVFSQVNEAKQRFDNLSSNDQGTEREFADLRKEVTKLKLQIPSKHKADAEEKDSHKSQQAGKSSRNIPDAVKEKMPQLYKSSSIENCVEVREFKALFNGLALEEKLCLLCFAVFPEKAIIKKRLMVHWWIAEGFMPPRQQDANRKTAEEFADEYFEKLTRLGFIEPVNKKRSLYVGCYKMQPFVRLALITMAEKAKFFKFDKEGNPTEDFSGTLQACLMGRGLLDYQDLQNERANPDLEKLHAVFNVNEAILDFKPEWFSMMKNLNFLHLGSWKVSPTDHIEVDESHFLNGLSSMEHLKFFSLQGVSRIMELPESISNLSNLIILDLRACHSLESIHEGIRYMKNLTYLDISECYLLERMPKGISMLSNLRVLKGFVVKSEQGQGKGKGKITCTLKDLAQLKKLIKLSIYTGLVEFPTRKHLEDLQKIEALKKLTMAWGGTPLHTEDTSKTEDSIQLTNLEKLDLKSFPKTATPGWLEPSSLKSLKKLYVRGGKFSDLGQYQYLDQKGPNEPAKNKWNVEILRLKYLSEIKVDWRELQDLFPNLIYLEKVNCPKLSFFPSDGYGVWINEEKLKQKQVRSQ</sequence>
<keyword evidence="2" id="KW-0547">Nucleotide-binding</keyword>
<feature type="compositionally biased region" description="Basic and acidic residues" evidence="4">
    <location>
        <begin position="215"/>
        <end position="233"/>
    </location>
</feature>
<feature type="compositionally biased region" description="Low complexity" evidence="4">
    <location>
        <begin position="123"/>
        <end position="138"/>
    </location>
</feature>
<feature type="compositionally biased region" description="Low complexity" evidence="4">
    <location>
        <begin position="51"/>
        <end position="63"/>
    </location>
</feature>
<dbReference type="FunCoup" id="A0A068VFZ6">
    <property type="interactions" value="445"/>
</dbReference>
<dbReference type="OrthoDB" id="1110401at2759"/>
<dbReference type="InParanoid" id="A0A068VFZ6"/>
<dbReference type="EMBL" id="HG739714">
    <property type="protein sequence ID" value="CDP19715.1"/>
    <property type="molecule type" value="Genomic_DNA"/>
</dbReference>
<feature type="region of interest" description="Disordered" evidence="4">
    <location>
        <begin position="13"/>
        <end position="306"/>
    </location>
</feature>
<reference evidence="8" key="1">
    <citation type="journal article" date="2014" name="Science">
        <title>The coffee genome provides insight into the convergent evolution of caffeine biosynthesis.</title>
        <authorList>
            <person name="Denoeud F."/>
            <person name="Carretero-Paulet L."/>
            <person name="Dereeper A."/>
            <person name="Droc G."/>
            <person name="Guyot R."/>
            <person name="Pietrella M."/>
            <person name="Zheng C."/>
            <person name="Alberti A."/>
            <person name="Anthony F."/>
            <person name="Aprea G."/>
            <person name="Aury J.M."/>
            <person name="Bento P."/>
            <person name="Bernard M."/>
            <person name="Bocs S."/>
            <person name="Campa C."/>
            <person name="Cenci A."/>
            <person name="Combes M.C."/>
            <person name="Crouzillat D."/>
            <person name="Da Silva C."/>
            <person name="Daddiego L."/>
            <person name="De Bellis F."/>
            <person name="Dussert S."/>
            <person name="Garsmeur O."/>
            <person name="Gayraud T."/>
            <person name="Guignon V."/>
            <person name="Jahn K."/>
            <person name="Jamilloux V."/>
            <person name="Joet T."/>
            <person name="Labadie K."/>
            <person name="Lan T."/>
            <person name="Leclercq J."/>
            <person name="Lepelley M."/>
            <person name="Leroy T."/>
            <person name="Li L.T."/>
            <person name="Librado P."/>
            <person name="Lopez L."/>
            <person name="Munoz A."/>
            <person name="Noel B."/>
            <person name="Pallavicini A."/>
            <person name="Perrotta G."/>
            <person name="Poncet V."/>
            <person name="Pot D."/>
            <person name="Priyono X."/>
            <person name="Rigoreau M."/>
            <person name="Rouard M."/>
            <person name="Rozas J."/>
            <person name="Tranchant-Dubreuil C."/>
            <person name="VanBuren R."/>
            <person name="Zhang Q."/>
            <person name="Andrade A.C."/>
            <person name="Argout X."/>
            <person name="Bertrand B."/>
            <person name="de Kochko A."/>
            <person name="Graziosi G."/>
            <person name="Henry R.J."/>
            <person name="Jayarama X."/>
            <person name="Ming R."/>
            <person name="Nagai C."/>
            <person name="Rounsley S."/>
            <person name="Sankoff D."/>
            <person name="Giuliano G."/>
            <person name="Albert V.A."/>
            <person name="Wincker P."/>
            <person name="Lashermes P."/>
        </authorList>
    </citation>
    <scope>NUCLEOTIDE SEQUENCE [LARGE SCALE GENOMIC DNA]</scope>
    <source>
        <strain evidence="8">cv. DH200-94</strain>
    </source>
</reference>
<gene>
    <name evidence="7" type="ORF">GSCOC_T00007740001</name>
</gene>
<keyword evidence="1" id="KW-0677">Repeat</keyword>
<dbReference type="PANTHER" id="PTHR23155">
    <property type="entry name" value="DISEASE RESISTANCE PROTEIN RP"/>
    <property type="match status" value="1"/>
</dbReference>
<evidence type="ECO:0000256" key="4">
    <source>
        <dbReference type="SAM" id="MobiDB-lite"/>
    </source>
</evidence>
<evidence type="ECO:0000259" key="5">
    <source>
        <dbReference type="Pfam" id="PF23559"/>
    </source>
</evidence>